<evidence type="ECO:0000259" key="2">
    <source>
        <dbReference type="Pfam" id="PF01968"/>
    </source>
</evidence>
<proteinExistence type="inferred from homology"/>
<dbReference type="InterPro" id="IPR002821">
    <property type="entry name" value="Hydantoinase_A"/>
</dbReference>
<evidence type="ECO:0000259" key="5">
    <source>
        <dbReference type="Pfam" id="PF19278"/>
    </source>
</evidence>
<dbReference type="InterPro" id="IPR003692">
    <property type="entry name" value="Hydantoinase_B"/>
</dbReference>
<protein>
    <submittedName>
        <fullName evidence="6">Hydantoinase B/oxoprolinase family protein</fullName>
    </submittedName>
</protein>
<name>A0ABS7YDB1_9BURK</name>
<comment type="similarity">
    <text evidence="1">Belongs to the oxoprolinase family.</text>
</comment>
<evidence type="ECO:0000313" key="6">
    <source>
        <dbReference type="EMBL" id="MCA1857696.1"/>
    </source>
</evidence>
<dbReference type="InterPro" id="IPR049517">
    <property type="entry name" value="ACX-like_C"/>
</dbReference>
<dbReference type="Pfam" id="PF05378">
    <property type="entry name" value="Hydant_A_N"/>
    <property type="match status" value="1"/>
</dbReference>
<feature type="domain" description="Acetophenone carboxylase-like C-terminal" evidence="5">
    <location>
        <begin position="508"/>
        <end position="678"/>
    </location>
</feature>
<dbReference type="RefSeq" id="WP_225239891.1">
    <property type="nucleotide sequence ID" value="NZ_JAHYBX010000008.1"/>
</dbReference>
<dbReference type="Pfam" id="PF02538">
    <property type="entry name" value="Hydantoinase_B"/>
    <property type="match status" value="1"/>
</dbReference>
<evidence type="ECO:0000259" key="3">
    <source>
        <dbReference type="Pfam" id="PF02538"/>
    </source>
</evidence>
<gene>
    <name evidence="6" type="ORF">LE190_17410</name>
</gene>
<dbReference type="PANTHER" id="PTHR11365:SF23">
    <property type="entry name" value="HYPOTHETICAL 5-OXOPROLINASE (EUROFUNG)-RELATED"/>
    <property type="match status" value="1"/>
</dbReference>
<feature type="domain" description="Hydantoinase/oxoprolinase N-terminal" evidence="4">
    <location>
        <begin position="5"/>
        <end position="183"/>
    </location>
</feature>
<feature type="domain" description="Hydantoinase A/oxoprolinase" evidence="2">
    <location>
        <begin position="203"/>
        <end position="494"/>
    </location>
</feature>
<dbReference type="InterPro" id="IPR045079">
    <property type="entry name" value="Oxoprolinase-like"/>
</dbReference>
<feature type="domain" description="Hydantoinase B/oxoprolinase" evidence="3">
    <location>
        <begin position="694"/>
        <end position="1201"/>
    </location>
</feature>
<evidence type="ECO:0000256" key="1">
    <source>
        <dbReference type="ARBA" id="ARBA00010403"/>
    </source>
</evidence>
<dbReference type="EMBL" id="JAHYBX010000008">
    <property type="protein sequence ID" value="MCA1857696.1"/>
    <property type="molecule type" value="Genomic_DNA"/>
</dbReference>
<dbReference type="InterPro" id="IPR008040">
    <property type="entry name" value="Hydant_A_N"/>
</dbReference>
<dbReference type="Pfam" id="PF19278">
    <property type="entry name" value="Hydant_A_C"/>
    <property type="match status" value="1"/>
</dbReference>
<dbReference type="PANTHER" id="PTHR11365">
    <property type="entry name" value="5-OXOPROLINASE RELATED"/>
    <property type="match status" value="1"/>
</dbReference>
<accession>A0ABS7YDB1</accession>
<comment type="caution">
    <text evidence="6">The sequence shown here is derived from an EMBL/GenBank/DDBJ whole genome shotgun (WGS) entry which is preliminary data.</text>
</comment>
<sequence length="1205" mass="128724">MDWQFWIDRGGTFTDIVARRPDGQLVTHKLLSENPDQYRDAAVAGIRHLLGLGAGDALPAGALEAVKMGTTVATNALLERKGEPTVLAITRGFRDALRIAYQNRPRLFERHIVLPELLYTEVVEVDERMGAHGEVVQPLDEAATRAALQAAYERGLRSIAIVFMHGYRYTAHEAATARIARAIGYTQVSSSHAVSPLMKLVARGDTTVVDAYLSPILRRYVDQVAAELPGVRLQFMQSSGGLTDARSFQGKDSILSGPAGGIVGMVRASQLAGFRQVIGFDMGGTSTDVSHFSGQDLSDYERVFETQVAGVRMRAPMMSIHTVAAGGGSVLHFDGTRYRVGPDSAGANPGPASYRRGGPLAVTDCNVMLGKIQPRHFPRLFGPNGDAPLDLEAVRAGFGALAEEIGRATGTTPAPEDVAEGFIQIAVGNMANAIKQISVQRGHDVTGYALTSFGGAGGQHACLVADALGMKTVFIHALAGVLSAYGMGLADQTAMREEAVEQRLLEAGADALAQRLARLGAQARERLLDQGVASARIEVLQRVHLRYEGTDAAIVVPFGDAAAMQAAFEQAYKRRYAFLMPARALVVEAVSVEAIGRSDAPREAPAPAIRRDAPPAPCEQVRMYSGGAWRDTGVFLRTALAPGDTICGPAIIAEANATTVVEPGWQAELTPFKHLVLRRVTALPERRAIGTAADPVMLEIFNNLFMSIAEQMGLRLQNTAHSVNIKERLDFSCAIFDAEGGLVANAPHMPVHLGSMGESIKAVMRRNAGRMKAGDVYMLNDPYNGGTHLPDVTVITPVFDEAGQELLFYVGSRGHHADIGGTTPGSMPPDSTHIDEEGVLIDNVMLVDGLDGVLREDTVRALLLGARYPARNPDQNLADLRAQVAANQKGVDELRRMVAHFGLDVVRAYMGHVQDNAEEAVRRVIAALKDGHYRYEIDNGARIEVAIRVDRAARSAEIDFAGTSPQLPNNFNAPSSVCMAAVLYVFRTLVSDEIPLNGGCLKPLKVIIPPGSMLNPHYPASVVSGNVETSTCITNALYGALGVMAASQGTMNNFTFGNARYQYYETIAGGAGAGEGFDGTDVVQTNMTNSRLTDPEILEFRFPVRLESYAIRHGSGGAGRWRGGNGGVRKIRFLEAMTAAILSNNRIHAPFGMAGGEPGERGRNTVLRADGTAETLGHIGKVDMAPGDTFVIETPGGGGFGCSKP</sequence>
<reference evidence="6 7" key="1">
    <citation type="submission" date="2021-07" db="EMBL/GenBank/DDBJ databases">
        <title>Characterization of Violacein-producing bacteria and related species.</title>
        <authorList>
            <person name="Wilson H.S."/>
            <person name="De Leon M.E."/>
        </authorList>
    </citation>
    <scope>NUCLEOTIDE SEQUENCE [LARGE SCALE GENOMIC DNA]</scope>
    <source>
        <strain evidence="6 7">HSC-2F05</strain>
    </source>
</reference>
<evidence type="ECO:0000313" key="7">
    <source>
        <dbReference type="Proteomes" id="UP001198602"/>
    </source>
</evidence>
<evidence type="ECO:0000259" key="4">
    <source>
        <dbReference type="Pfam" id="PF05378"/>
    </source>
</evidence>
<dbReference type="Pfam" id="PF01968">
    <property type="entry name" value="Hydantoinase_A"/>
    <property type="match status" value="1"/>
</dbReference>
<keyword evidence="7" id="KW-1185">Reference proteome</keyword>
<dbReference type="Proteomes" id="UP001198602">
    <property type="component" value="Unassembled WGS sequence"/>
</dbReference>
<organism evidence="6 7">
    <name type="scientific">Massilia hydrophila</name>
    <dbReference type="NCBI Taxonomy" id="3044279"/>
    <lineage>
        <taxon>Bacteria</taxon>
        <taxon>Pseudomonadati</taxon>
        <taxon>Pseudomonadota</taxon>
        <taxon>Betaproteobacteria</taxon>
        <taxon>Burkholderiales</taxon>
        <taxon>Oxalobacteraceae</taxon>
        <taxon>Telluria group</taxon>
        <taxon>Massilia</taxon>
    </lineage>
</organism>